<dbReference type="InterPro" id="IPR007577">
    <property type="entry name" value="GlycoTrfase_DXD_sugar-bd_CS"/>
</dbReference>
<dbReference type="SUPFAM" id="SSF53448">
    <property type="entry name" value="Nucleotide-diphospho-sugar transferases"/>
    <property type="match status" value="1"/>
</dbReference>
<feature type="signal peptide" evidence="11">
    <location>
        <begin position="1"/>
        <end position="30"/>
    </location>
</feature>
<evidence type="ECO:0000313" key="12">
    <source>
        <dbReference type="EMBL" id="KEF55918.1"/>
    </source>
</evidence>
<keyword evidence="9" id="KW-0472">Membrane</keyword>
<evidence type="ECO:0000256" key="10">
    <source>
        <dbReference type="ARBA" id="ARBA00060399"/>
    </source>
</evidence>
<dbReference type="PANTHER" id="PTHR31834:SF1">
    <property type="entry name" value="INITIATION-SPECIFIC ALPHA-1,6-MANNOSYLTRANSFERASE"/>
    <property type="match status" value="1"/>
</dbReference>
<dbReference type="GeneID" id="25282412"/>
<evidence type="ECO:0000256" key="3">
    <source>
        <dbReference type="ARBA" id="ARBA00022676"/>
    </source>
</evidence>
<dbReference type="Proteomes" id="UP000027920">
    <property type="component" value="Unassembled WGS sequence"/>
</dbReference>
<evidence type="ECO:0000256" key="7">
    <source>
        <dbReference type="ARBA" id="ARBA00022989"/>
    </source>
</evidence>
<feature type="chain" id="PRO_5001683318" evidence="11">
    <location>
        <begin position="31"/>
        <end position="358"/>
    </location>
</feature>
<evidence type="ECO:0000256" key="4">
    <source>
        <dbReference type="ARBA" id="ARBA00022679"/>
    </source>
</evidence>
<evidence type="ECO:0000256" key="9">
    <source>
        <dbReference type="ARBA" id="ARBA00023136"/>
    </source>
</evidence>
<accession>A0A072P9H2</accession>
<evidence type="ECO:0000256" key="6">
    <source>
        <dbReference type="ARBA" id="ARBA00022968"/>
    </source>
</evidence>
<dbReference type="FunFam" id="3.90.550.20:FF:000002">
    <property type="entry name" value="Initiation-specific alpha-1,6-mannosyltransferase"/>
    <property type="match status" value="1"/>
</dbReference>
<dbReference type="PANTHER" id="PTHR31834">
    <property type="entry name" value="INITIATION-SPECIFIC ALPHA-1,6-MANNOSYLTRANSFERASE"/>
    <property type="match status" value="1"/>
</dbReference>
<comment type="similarity">
    <text evidence="2">Belongs to the glycosyltransferase 32 family.</text>
</comment>
<dbReference type="VEuPathDB" id="FungiDB:A1O9_07498"/>
<dbReference type="HOGENOM" id="CLU_022381_5_1_1"/>
<evidence type="ECO:0000256" key="2">
    <source>
        <dbReference type="ARBA" id="ARBA00009003"/>
    </source>
</evidence>
<sequence length="358" mass="40861">MSLPLTARKIIFVFGALLVLLVIVHHGANARFHGQNPTPYPPPDFGLKDLSALSLQRKLEYHFSYDIDAGFPKYIWQTWKHARDDENFDQDLKRLVDSWDGLNPEFSHTVIPDEAAFYLIKKMYISIPEIVQAYQDLPLPILKADFFRYLMLLARGGVYTDVDTEALQGVRNWVPAAFNQSTVGIVIGIEADPDRDDWAQWYARRIQFCQWTIMSKPGHPILINVVERITNITNQMKKDGRLNKAESDKVVLEHTGPGVWTDAVFAYFNDPVYFDTSSINVTNSDFFNLREPKRLGDTVILPITSFSPAIGHMGAEGTEHPLAFVRHAFRGMQCTWKDKAELTRIGSWRPHENQRGGP</sequence>
<gene>
    <name evidence="12" type="ORF">A1O9_07498</name>
</gene>
<dbReference type="STRING" id="1182545.A0A072P9H2"/>
<evidence type="ECO:0000313" key="13">
    <source>
        <dbReference type="Proteomes" id="UP000027920"/>
    </source>
</evidence>
<keyword evidence="7" id="KW-1133">Transmembrane helix</keyword>
<evidence type="ECO:0000256" key="1">
    <source>
        <dbReference type="ARBA" id="ARBA00004194"/>
    </source>
</evidence>
<keyword evidence="4 12" id="KW-0808">Transferase</keyword>
<keyword evidence="11" id="KW-0732">Signal</keyword>
<dbReference type="InterPro" id="IPR029044">
    <property type="entry name" value="Nucleotide-diphossugar_trans"/>
</dbReference>
<evidence type="ECO:0000256" key="5">
    <source>
        <dbReference type="ARBA" id="ARBA00022692"/>
    </source>
</evidence>
<dbReference type="EMBL" id="AMGV01000006">
    <property type="protein sequence ID" value="KEF55918.1"/>
    <property type="molecule type" value="Genomic_DNA"/>
</dbReference>
<organism evidence="12 13">
    <name type="scientific">Exophiala aquamarina CBS 119918</name>
    <dbReference type="NCBI Taxonomy" id="1182545"/>
    <lineage>
        <taxon>Eukaryota</taxon>
        <taxon>Fungi</taxon>
        <taxon>Dikarya</taxon>
        <taxon>Ascomycota</taxon>
        <taxon>Pezizomycotina</taxon>
        <taxon>Eurotiomycetes</taxon>
        <taxon>Chaetothyriomycetidae</taxon>
        <taxon>Chaetothyriales</taxon>
        <taxon>Herpotrichiellaceae</taxon>
        <taxon>Exophiala</taxon>
    </lineage>
</organism>
<dbReference type="RefSeq" id="XP_013258508.1">
    <property type="nucleotide sequence ID" value="XM_013403054.1"/>
</dbReference>
<comment type="caution">
    <text evidence="12">The sequence shown here is derived from an EMBL/GenBank/DDBJ whole genome shotgun (WGS) entry which is preliminary data.</text>
</comment>
<evidence type="ECO:0000256" key="11">
    <source>
        <dbReference type="SAM" id="SignalP"/>
    </source>
</evidence>
<keyword evidence="8" id="KW-0333">Golgi apparatus</keyword>
<reference evidence="12 13" key="1">
    <citation type="submission" date="2013-03" db="EMBL/GenBank/DDBJ databases">
        <title>The Genome Sequence of Exophiala aquamarina CBS 119918.</title>
        <authorList>
            <consortium name="The Broad Institute Genomics Platform"/>
            <person name="Cuomo C."/>
            <person name="de Hoog S."/>
            <person name="Gorbushina A."/>
            <person name="Walker B."/>
            <person name="Young S.K."/>
            <person name="Zeng Q."/>
            <person name="Gargeya S."/>
            <person name="Fitzgerald M."/>
            <person name="Haas B."/>
            <person name="Abouelleil A."/>
            <person name="Allen A.W."/>
            <person name="Alvarado L."/>
            <person name="Arachchi H.M."/>
            <person name="Berlin A.M."/>
            <person name="Chapman S.B."/>
            <person name="Gainer-Dewar J."/>
            <person name="Goldberg J."/>
            <person name="Griggs A."/>
            <person name="Gujja S."/>
            <person name="Hansen M."/>
            <person name="Howarth C."/>
            <person name="Imamovic A."/>
            <person name="Ireland A."/>
            <person name="Larimer J."/>
            <person name="McCowan C."/>
            <person name="Murphy C."/>
            <person name="Pearson M."/>
            <person name="Poon T.W."/>
            <person name="Priest M."/>
            <person name="Roberts A."/>
            <person name="Saif S."/>
            <person name="Shea T."/>
            <person name="Sisk P."/>
            <person name="Sykes S."/>
            <person name="Wortman J."/>
            <person name="Nusbaum C."/>
            <person name="Birren B."/>
        </authorList>
    </citation>
    <scope>NUCLEOTIDE SEQUENCE [LARGE SCALE GENOMIC DNA]</scope>
    <source>
        <strain evidence="12 13">CBS 119918</strain>
    </source>
</reference>
<protein>
    <submittedName>
        <fullName evidence="12">Alpha 1,6-mannosyltransferase</fullName>
    </submittedName>
</protein>
<comment type="subcellular location">
    <subcellularLocation>
        <location evidence="10">Endomembrane system</location>
        <topology evidence="10">Single-pass type II membrane protein</topology>
    </subcellularLocation>
    <subcellularLocation>
        <location evidence="1">Golgi apparatus membrane</location>
        <topology evidence="1">Single-pass membrane protein</topology>
    </subcellularLocation>
</comment>
<keyword evidence="13" id="KW-1185">Reference proteome</keyword>
<dbReference type="Gene3D" id="3.90.550.20">
    <property type="match status" value="1"/>
</dbReference>
<dbReference type="Pfam" id="PF04488">
    <property type="entry name" value="Gly_transf_sug"/>
    <property type="match status" value="1"/>
</dbReference>
<dbReference type="GO" id="GO:0000009">
    <property type="term" value="F:alpha-1,6-mannosyltransferase activity"/>
    <property type="evidence" value="ECO:0007669"/>
    <property type="project" value="InterPro"/>
</dbReference>
<proteinExistence type="inferred from homology"/>
<keyword evidence="6" id="KW-0735">Signal-anchor</keyword>
<name>A0A072P9H2_9EURO</name>
<dbReference type="GO" id="GO:0006487">
    <property type="term" value="P:protein N-linked glycosylation"/>
    <property type="evidence" value="ECO:0007669"/>
    <property type="project" value="TreeGrafter"/>
</dbReference>
<keyword evidence="3 12" id="KW-0328">Glycosyltransferase</keyword>
<evidence type="ECO:0000256" key="8">
    <source>
        <dbReference type="ARBA" id="ARBA00023034"/>
    </source>
</evidence>
<dbReference type="GO" id="GO:0000136">
    <property type="term" value="C:mannan polymerase complex"/>
    <property type="evidence" value="ECO:0007669"/>
    <property type="project" value="TreeGrafter"/>
</dbReference>
<dbReference type="InterPro" id="IPR039367">
    <property type="entry name" value="Och1-like"/>
</dbReference>
<dbReference type="AlphaFoldDB" id="A0A072P9H2"/>
<dbReference type="OrthoDB" id="411251at2759"/>
<keyword evidence="5" id="KW-0812">Transmembrane</keyword>